<name>A0A517VWS2_9PLAN</name>
<reference evidence="1 2" key="1">
    <citation type="submission" date="2019-03" db="EMBL/GenBank/DDBJ databases">
        <title>Deep-cultivation of Planctomycetes and their phenomic and genomic characterization uncovers novel biology.</title>
        <authorList>
            <person name="Wiegand S."/>
            <person name="Jogler M."/>
            <person name="Boedeker C."/>
            <person name="Pinto D."/>
            <person name="Vollmers J."/>
            <person name="Rivas-Marin E."/>
            <person name="Kohn T."/>
            <person name="Peeters S.H."/>
            <person name="Heuer A."/>
            <person name="Rast P."/>
            <person name="Oberbeckmann S."/>
            <person name="Bunk B."/>
            <person name="Jeske O."/>
            <person name="Meyerdierks A."/>
            <person name="Storesund J.E."/>
            <person name="Kallscheuer N."/>
            <person name="Luecker S."/>
            <person name="Lage O.M."/>
            <person name="Pohl T."/>
            <person name="Merkel B.J."/>
            <person name="Hornburger P."/>
            <person name="Mueller R.-W."/>
            <person name="Bruemmer F."/>
            <person name="Labrenz M."/>
            <person name="Spormann A.M."/>
            <person name="Op den Camp H."/>
            <person name="Overmann J."/>
            <person name="Amann R."/>
            <person name="Jetten M.S.M."/>
            <person name="Mascher T."/>
            <person name="Medema M.H."/>
            <person name="Devos D.P."/>
            <person name="Kaster A.-K."/>
            <person name="Ovreas L."/>
            <person name="Rohde M."/>
            <person name="Galperin M.Y."/>
            <person name="Jogler C."/>
        </authorList>
    </citation>
    <scope>NUCLEOTIDE SEQUENCE [LARGE SCALE GENOMIC DNA]</scope>
    <source>
        <strain evidence="1 2">V144</strain>
    </source>
</reference>
<evidence type="ECO:0000313" key="2">
    <source>
        <dbReference type="Proteomes" id="UP000318704"/>
    </source>
</evidence>
<dbReference type="Proteomes" id="UP000318704">
    <property type="component" value="Chromosome"/>
</dbReference>
<accession>A0A517VWS2</accession>
<evidence type="ECO:0000313" key="1">
    <source>
        <dbReference type="EMBL" id="QDT97448.1"/>
    </source>
</evidence>
<proteinExistence type="predicted"/>
<dbReference type="EMBL" id="CP037920">
    <property type="protein sequence ID" value="QDT97448.1"/>
    <property type="molecule type" value="Genomic_DNA"/>
</dbReference>
<gene>
    <name evidence="1" type="ORF">V144x_29230</name>
</gene>
<sequence length="152" mass="17513">MNLFQEYGISFEYPDDWELSKEVNETNGEIQVSVSGGDSSFWMISLFLAEISAEELLDRALEVFQDEYDELDIYKKKVKLAGKDCLGRDIEFVCSELINSAFLRTFEAELFTAFVLYQGTDQDLQRSLKDLEAISESLDCFDSDFDDYLKIV</sequence>
<dbReference type="KEGG" id="gaw:V144x_29230"/>
<organism evidence="1 2">
    <name type="scientific">Gimesia aquarii</name>
    <dbReference type="NCBI Taxonomy" id="2527964"/>
    <lineage>
        <taxon>Bacteria</taxon>
        <taxon>Pseudomonadati</taxon>
        <taxon>Planctomycetota</taxon>
        <taxon>Planctomycetia</taxon>
        <taxon>Planctomycetales</taxon>
        <taxon>Planctomycetaceae</taxon>
        <taxon>Gimesia</taxon>
    </lineage>
</organism>
<dbReference type="AlphaFoldDB" id="A0A517VWS2"/>
<dbReference type="RefSeq" id="WP_144985798.1">
    <property type="nucleotide sequence ID" value="NZ_CP037920.1"/>
</dbReference>
<protein>
    <submittedName>
        <fullName evidence="1">Uncharacterized protein</fullName>
    </submittedName>
</protein>